<feature type="region of interest" description="Disordered" evidence="1">
    <location>
        <begin position="58"/>
        <end position="120"/>
    </location>
</feature>
<organism evidence="2 3">
    <name type="scientific">Dreissena polymorpha</name>
    <name type="common">Zebra mussel</name>
    <name type="synonym">Mytilus polymorpha</name>
    <dbReference type="NCBI Taxonomy" id="45954"/>
    <lineage>
        <taxon>Eukaryota</taxon>
        <taxon>Metazoa</taxon>
        <taxon>Spiralia</taxon>
        <taxon>Lophotrochozoa</taxon>
        <taxon>Mollusca</taxon>
        <taxon>Bivalvia</taxon>
        <taxon>Autobranchia</taxon>
        <taxon>Heteroconchia</taxon>
        <taxon>Euheterodonta</taxon>
        <taxon>Imparidentia</taxon>
        <taxon>Neoheterodontei</taxon>
        <taxon>Myida</taxon>
        <taxon>Dreissenoidea</taxon>
        <taxon>Dreissenidae</taxon>
        <taxon>Dreissena</taxon>
    </lineage>
</organism>
<keyword evidence="3" id="KW-1185">Reference proteome</keyword>
<protein>
    <submittedName>
        <fullName evidence="2">Uncharacterized protein</fullName>
    </submittedName>
</protein>
<dbReference type="AlphaFoldDB" id="A0A9D4B8Z4"/>
<reference evidence="2" key="1">
    <citation type="journal article" date="2019" name="bioRxiv">
        <title>The Genome of the Zebra Mussel, Dreissena polymorpha: A Resource for Invasive Species Research.</title>
        <authorList>
            <person name="McCartney M.A."/>
            <person name="Auch B."/>
            <person name="Kono T."/>
            <person name="Mallez S."/>
            <person name="Zhang Y."/>
            <person name="Obille A."/>
            <person name="Becker A."/>
            <person name="Abrahante J.E."/>
            <person name="Garbe J."/>
            <person name="Badalamenti J.P."/>
            <person name="Herman A."/>
            <person name="Mangelson H."/>
            <person name="Liachko I."/>
            <person name="Sullivan S."/>
            <person name="Sone E.D."/>
            <person name="Koren S."/>
            <person name="Silverstein K.A.T."/>
            <person name="Beckman K.B."/>
            <person name="Gohl D.M."/>
        </authorList>
    </citation>
    <scope>NUCLEOTIDE SEQUENCE</scope>
    <source>
        <strain evidence="2">Duluth1</strain>
        <tissue evidence="2">Whole animal</tissue>
    </source>
</reference>
<feature type="compositionally biased region" description="Polar residues" evidence="1">
    <location>
        <begin position="62"/>
        <end position="94"/>
    </location>
</feature>
<feature type="compositionally biased region" description="Low complexity" evidence="1">
    <location>
        <begin position="95"/>
        <end position="104"/>
    </location>
</feature>
<proteinExistence type="predicted"/>
<accession>A0A9D4B8Z4</accession>
<evidence type="ECO:0000256" key="1">
    <source>
        <dbReference type="SAM" id="MobiDB-lite"/>
    </source>
</evidence>
<dbReference type="EMBL" id="JAIWYP010000016">
    <property type="protein sequence ID" value="KAH3693741.1"/>
    <property type="molecule type" value="Genomic_DNA"/>
</dbReference>
<name>A0A9D4B8Z4_DREPO</name>
<evidence type="ECO:0000313" key="3">
    <source>
        <dbReference type="Proteomes" id="UP000828390"/>
    </source>
</evidence>
<feature type="region of interest" description="Disordered" evidence="1">
    <location>
        <begin position="1"/>
        <end position="31"/>
    </location>
</feature>
<reference evidence="2" key="2">
    <citation type="submission" date="2020-11" db="EMBL/GenBank/DDBJ databases">
        <authorList>
            <person name="McCartney M.A."/>
            <person name="Auch B."/>
            <person name="Kono T."/>
            <person name="Mallez S."/>
            <person name="Becker A."/>
            <person name="Gohl D.M."/>
            <person name="Silverstein K.A.T."/>
            <person name="Koren S."/>
            <person name="Bechman K.B."/>
            <person name="Herman A."/>
            <person name="Abrahante J.E."/>
            <person name="Garbe J."/>
        </authorList>
    </citation>
    <scope>NUCLEOTIDE SEQUENCE</scope>
    <source>
        <strain evidence="2">Duluth1</strain>
        <tissue evidence="2">Whole animal</tissue>
    </source>
</reference>
<evidence type="ECO:0000313" key="2">
    <source>
        <dbReference type="EMBL" id="KAH3693741.1"/>
    </source>
</evidence>
<dbReference type="Proteomes" id="UP000828390">
    <property type="component" value="Unassembled WGS sequence"/>
</dbReference>
<comment type="caution">
    <text evidence="2">The sequence shown here is derived from an EMBL/GenBank/DDBJ whole genome shotgun (WGS) entry which is preliminary data.</text>
</comment>
<sequence>MGNQWSTGHDLTNTDNFGTGMTTGNSESMGNVPTVNNGLIVEEPGCCRKPWYVEPADGFQQRIPSGSDPTGWQSIDGSQQNGFQSGIQSINNGLPSPTSSSGSPFGLNLPPWAGKRNKLK</sequence>
<gene>
    <name evidence="2" type="ORF">DPMN_081181</name>
</gene>